<accession>A0A5B9D6W5</accession>
<proteinExistence type="predicted"/>
<name>A0A5B9D6W5_9ARCH</name>
<reference evidence="1 2" key="1">
    <citation type="journal article" date="2020" name="Nature">
        <title>Isolation of an archaeon at the prokaryote-eukaryote interface.</title>
        <authorList>
            <person name="Imachi H."/>
            <person name="Nobu M.K."/>
            <person name="Nakahara N."/>
            <person name="Morono Y."/>
            <person name="Ogawara M."/>
            <person name="Takaki Y."/>
            <person name="Takano Y."/>
            <person name="Uematsu K."/>
            <person name="Ikuta T."/>
            <person name="Ito M."/>
            <person name="Matsui Y."/>
            <person name="Miyazaki M."/>
            <person name="Murata K."/>
            <person name="Saito Y."/>
            <person name="Sakai S."/>
            <person name="Song C."/>
            <person name="Tasumi E."/>
            <person name="Yamanaka Y."/>
            <person name="Yamaguchi T."/>
            <person name="Kamagata Y."/>
            <person name="Tamaki H."/>
            <person name="Takai K."/>
        </authorList>
    </citation>
    <scope>NUCLEOTIDE SEQUENCE [LARGE SCALE GENOMIC DNA]</scope>
    <source>
        <strain evidence="1 2">MK-D1</strain>
    </source>
</reference>
<evidence type="ECO:0000313" key="2">
    <source>
        <dbReference type="Proteomes" id="UP000321408"/>
    </source>
</evidence>
<dbReference type="KEGG" id="psyt:DSAG12_00550"/>
<organism evidence="1 2">
    <name type="scientific">Promethearchaeum syntrophicum</name>
    <dbReference type="NCBI Taxonomy" id="2594042"/>
    <lineage>
        <taxon>Archaea</taxon>
        <taxon>Promethearchaeati</taxon>
        <taxon>Promethearchaeota</taxon>
        <taxon>Promethearchaeia</taxon>
        <taxon>Promethearchaeales</taxon>
        <taxon>Promethearchaeaceae</taxon>
        <taxon>Promethearchaeum</taxon>
    </lineage>
</organism>
<dbReference type="AlphaFoldDB" id="A0A5B9D6W5"/>
<dbReference type="RefSeq" id="WP_147661679.1">
    <property type="nucleotide sequence ID" value="NZ_CP042905.2"/>
</dbReference>
<evidence type="ECO:0000313" key="1">
    <source>
        <dbReference type="EMBL" id="QEE14735.1"/>
    </source>
</evidence>
<keyword evidence="2" id="KW-1185">Reference proteome</keyword>
<gene>
    <name evidence="1" type="ORF">DSAG12_00550</name>
</gene>
<dbReference type="GeneID" id="41328555"/>
<protein>
    <submittedName>
        <fullName evidence="1">Uncharacterized protein</fullName>
    </submittedName>
</protein>
<sequence>MIPYGNRRTRLSGIIKDFHQNHAKIEFPSCNHKQISVPRNFIHSDIKNIVGKKQDMEIETWFLRKNRIIPLNETYKPEFR</sequence>
<reference evidence="1 2" key="2">
    <citation type="journal article" date="2024" name="Int. J. Syst. Evol. Microbiol.">
        <title>Promethearchaeum syntrophicum gen. nov., sp. nov., an anaerobic, obligately syntrophic archaeon, the first isolate of the lineage 'Asgard' archaea, and proposal of the new archaeal phylum Promethearchaeota phyl. nov. and kingdom Promethearchaeati regn. nov.</title>
        <authorList>
            <person name="Imachi H."/>
            <person name="Nobu M.K."/>
            <person name="Kato S."/>
            <person name="Takaki Y."/>
            <person name="Miyazaki M."/>
            <person name="Miyata M."/>
            <person name="Ogawara M."/>
            <person name="Saito Y."/>
            <person name="Sakai S."/>
            <person name="Tahara Y.O."/>
            <person name="Takano Y."/>
            <person name="Tasumi E."/>
            <person name="Uematsu K."/>
            <person name="Yoshimura T."/>
            <person name="Itoh T."/>
            <person name="Ohkuma M."/>
            <person name="Takai K."/>
        </authorList>
    </citation>
    <scope>NUCLEOTIDE SEQUENCE [LARGE SCALE GENOMIC DNA]</scope>
    <source>
        <strain evidence="1 2">MK-D1</strain>
    </source>
</reference>
<dbReference type="EMBL" id="CP042905">
    <property type="protein sequence ID" value="QEE14735.1"/>
    <property type="molecule type" value="Genomic_DNA"/>
</dbReference>
<dbReference type="Proteomes" id="UP000321408">
    <property type="component" value="Chromosome"/>
</dbReference>